<reference evidence="2" key="2">
    <citation type="journal article" date="2014" name="ISME J.">
        <title>Microbial stratification in low pH oxic and suboxic macroscopic growths along an acid mine drainage.</title>
        <authorList>
            <person name="Mendez-Garcia C."/>
            <person name="Mesa V."/>
            <person name="Sprenger R.R."/>
            <person name="Richter M."/>
            <person name="Diez M.S."/>
            <person name="Solano J."/>
            <person name="Bargiela R."/>
            <person name="Golyshina O.V."/>
            <person name="Manteca A."/>
            <person name="Ramos J.L."/>
            <person name="Gallego J.R."/>
            <person name="Llorente I."/>
            <person name="Martins Dos Santos V.A."/>
            <person name="Jensen O.N."/>
            <person name="Pelaez A.I."/>
            <person name="Sanchez J."/>
            <person name="Ferrer M."/>
        </authorList>
    </citation>
    <scope>NUCLEOTIDE SEQUENCE</scope>
</reference>
<protein>
    <submittedName>
        <fullName evidence="2">TrwC protein</fullName>
    </submittedName>
</protein>
<dbReference type="AlphaFoldDB" id="T0YR82"/>
<organism evidence="2">
    <name type="scientific">mine drainage metagenome</name>
    <dbReference type="NCBI Taxonomy" id="410659"/>
    <lineage>
        <taxon>unclassified sequences</taxon>
        <taxon>metagenomes</taxon>
        <taxon>ecological metagenomes</taxon>
    </lineage>
</organism>
<dbReference type="InterPro" id="IPR027417">
    <property type="entry name" value="P-loop_NTPase"/>
</dbReference>
<accession>T0YR82</accession>
<gene>
    <name evidence="2" type="ORF">B1B_16840</name>
</gene>
<dbReference type="EMBL" id="AUZY01011232">
    <property type="protein sequence ID" value="EQD35633.1"/>
    <property type="molecule type" value="Genomic_DNA"/>
</dbReference>
<dbReference type="SUPFAM" id="SSF52540">
    <property type="entry name" value="P-loop containing nucleoside triphosphate hydrolases"/>
    <property type="match status" value="1"/>
</dbReference>
<name>T0YR82_9ZZZZ</name>
<dbReference type="Gene3D" id="3.40.50.300">
    <property type="entry name" value="P-loop containing nucleotide triphosphate hydrolases"/>
    <property type="match status" value="1"/>
</dbReference>
<feature type="non-terminal residue" evidence="2">
    <location>
        <position position="1"/>
    </location>
</feature>
<proteinExistence type="predicted"/>
<evidence type="ECO:0000313" key="2">
    <source>
        <dbReference type="EMBL" id="EQD35633.1"/>
    </source>
</evidence>
<comment type="caution">
    <text evidence="2">The sequence shown here is derived from an EMBL/GenBank/DDBJ whole genome shotgun (WGS) entry which is preliminary data.</text>
</comment>
<sequence>YAGDGDLKAAIERAQQRGELLHRQSWGRTAGGQRGHREGFTTSEGVKTERGLLASARRLESGGKALAGPAVAAVAIAAREATNGRPMTDEQRQATAAILGSTSRLHILQGYAGTAKTTSVLAAVSDQAQASGVLVRAMAPTSSAKDTLTESLGVKAETVAAVLNEQQKPDAPRDHELWIVDESGMVSAKDMKDLLARAERAGATIILAGDRQQIGSVGAGAAYAQLSDAVRPEHKHELTHIVRQKNEALRGAVYAALSGKVRDALAKADTQEVKTRDGQIQAAAERYQEAQAAGKSALVVTLSRADRTDVNREIHDVRVASGQVRDAREVQILGSKQWTDAQRGDAARYQQGDVIVWGAAHRRGPDKASKPRCSNRATALSPCSARTVRNGSSTRARQPSSTCSMRARWKSVVATCW</sequence>
<dbReference type="Pfam" id="PF13604">
    <property type="entry name" value="AAA_30"/>
    <property type="match status" value="1"/>
</dbReference>
<evidence type="ECO:0000256" key="1">
    <source>
        <dbReference type="SAM" id="MobiDB-lite"/>
    </source>
</evidence>
<reference evidence="2" key="1">
    <citation type="submission" date="2013-08" db="EMBL/GenBank/DDBJ databases">
        <authorList>
            <person name="Mendez C."/>
            <person name="Richter M."/>
            <person name="Ferrer M."/>
            <person name="Sanchez J."/>
        </authorList>
    </citation>
    <scope>NUCLEOTIDE SEQUENCE</scope>
</reference>
<feature type="region of interest" description="Disordered" evidence="1">
    <location>
        <begin position="18"/>
        <end position="47"/>
    </location>
</feature>